<keyword evidence="10" id="KW-0812">Transmembrane</keyword>
<dbReference type="Pfam" id="PF00672">
    <property type="entry name" value="HAMP"/>
    <property type="match status" value="1"/>
</dbReference>
<dbReference type="SUPFAM" id="SSF158472">
    <property type="entry name" value="HAMP domain-like"/>
    <property type="match status" value="1"/>
</dbReference>
<dbReference type="SMART" id="SM00387">
    <property type="entry name" value="HATPase_c"/>
    <property type="match status" value="1"/>
</dbReference>
<dbReference type="SMART" id="SM00304">
    <property type="entry name" value="HAMP"/>
    <property type="match status" value="1"/>
</dbReference>
<reference evidence="13 14" key="1">
    <citation type="submission" date="2019-10" db="EMBL/GenBank/DDBJ databases">
        <title>Whole-genome sequence of the extremophile Heliorestis acidaminivorans DSM 24790.</title>
        <authorList>
            <person name="Kyndt J.A."/>
            <person name="Meyer T.E."/>
        </authorList>
    </citation>
    <scope>NUCLEOTIDE SEQUENCE [LARGE SCALE GENOMIC DNA]</scope>
    <source>
        <strain evidence="13 14">DSM 24790</strain>
    </source>
</reference>
<evidence type="ECO:0000256" key="3">
    <source>
        <dbReference type="ARBA" id="ARBA00012438"/>
    </source>
</evidence>
<dbReference type="EMBL" id="WBXO01000003">
    <property type="protein sequence ID" value="KAB2953280.1"/>
    <property type="molecule type" value="Genomic_DNA"/>
</dbReference>
<dbReference type="Gene3D" id="3.30.565.10">
    <property type="entry name" value="Histidine kinase-like ATPase, C-terminal domain"/>
    <property type="match status" value="1"/>
</dbReference>
<feature type="coiled-coil region" evidence="9">
    <location>
        <begin position="271"/>
        <end position="302"/>
    </location>
</feature>
<dbReference type="RefSeq" id="WP_151619183.1">
    <property type="nucleotide sequence ID" value="NZ_WBXO01000003.1"/>
</dbReference>
<dbReference type="PANTHER" id="PTHR43711:SF1">
    <property type="entry name" value="HISTIDINE KINASE 1"/>
    <property type="match status" value="1"/>
</dbReference>
<dbReference type="SUPFAM" id="SSF55874">
    <property type="entry name" value="ATPase domain of HSP90 chaperone/DNA topoisomerase II/histidine kinase"/>
    <property type="match status" value="1"/>
</dbReference>
<evidence type="ECO:0000259" key="11">
    <source>
        <dbReference type="PROSITE" id="PS50109"/>
    </source>
</evidence>
<keyword evidence="9" id="KW-0175">Coiled coil</keyword>
<name>A0A6I0ES11_9FIRM</name>
<dbReference type="InterPro" id="IPR005467">
    <property type="entry name" value="His_kinase_dom"/>
</dbReference>
<evidence type="ECO:0000256" key="2">
    <source>
        <dbReference type="ARBA" id="ARBA00004370"/>
    </source>
</evidence>
<accession>A0A6I0ES11</accession>
<dbReference type="InterPro" id="IPR003660">
    <property type="entry name" value="HAMP_dom"/>
</dbReference>
<dbReference type="InterPro" id="IPR050736">
    <property type="entry name" value="Sensor_HK_Regulatory"/>
</dbReference>
<dbReference type="PROSITE" id="PS50885">
    <property type="entry name" value="HAMP"/>
    <property type="match status" value="1"/>
</dbReference>
<dbReference type="SMART" id="SM00388">
    <property type="entry name" value="HisKA"/>
    <property type="match status" value="1"/>
</dbReference>
<dbReference type="GO" id="GO:0016020">
    <property type="term" value="C:membrane"/>
    <property type="evidence" value="ECO:0007669"/>
    <property type="project" value="UniProtKB-SubCell"/>
</dbReference>
<dbReference type="InterPro" id="IPR036890">
    <property type="entry name" value="HATPase_C_sf"/>
</dbReference>
<feature type="domain" description="HAMP" evidence="12">
    <location>
        <begin position="231"/>
        <end position="283"/>
    </location>
</feature>
<keyword evidence="14" id="KW-1185">Reference proteome</keyword>
<evidence type="ECO:0000256" key="7">
    <source>
        <dbReference type="ARBA" id="ARBA00023012"/>
    </source>
</evidence>
<dbReference type="CDD" id="cd06225">
    <property type="entry name" value="HAMP"/>
    <property type="match status" value="1"/>
</dbReference>
<dbReference type="EC" id="2.7.13.3" evidence="3"/>
<dbReference type="InterPro" id="IPR004358">
    <property type="entry name" value="Sig_transdc_His_kin-like_C"/>
</dbReference>
<dbReference type="CDD" id="cd00082">
    <property type="entry name" value="HisKA"/>
    <property type="match status" value="1"/>
</dbReference>
<sequence length="532" mass="59917">MKYWQSIVFKIWLVLILFSLALLALTGWLFNDMIGTFTVQRETRDLAGKAALVGLEKDMDRATQLAHAISFETGALVMFGDSNGRIEETFAQPITSMQEMGMGRQGRLHRWGQQEPLMGPGIGRELKRQENTLSFPTLTDDNAQINVTVEEKIQLEQGQVISRQGPLPFLDVPVLAVFVPILEDDEVSRVVYILSPLHRITQDLQQLQMGLLSAVFFLLLLSGFSAFLISRKVARPLTRLHKTAEEMRRGNYQQPLAVEGNDEIGRLGQTLHTLSQELAKTVETLEQKNQQLARGVQSMRDLAANVSHDLRTPLFLIQGYAEALRDDMPRSAQERREMAEIILSETARMEGLVKDLMELARLESGYFHFEMAFFSPVQLVEELCHKMAGPAKDQGIQLHYGVPTKTTERSIVLQEIWADRSRIEQALINLLENALRHTPKGGEVRINLEPSQKGLIFSVADTGPGLTEEDVPRVWERFYRGDKSRSRQTEASGLGLAIVKAIVEGHHGQVGLENNPGKGARFFFFIPYKSEE</sequence>
<evidence type="ECO:0000313" key="13">
    <source>
        <dbReference type="EMBL" id="KAB2953280.1"/>
    </source>
</evidence>
<dbReference type="Pfam" id="PF00512">
    <property type="entry name" value="HisKA"/>
    <property type="match status" value="1"/>
</dbReference>
<dbReference type="GO" id="GO:0000155">
    <property type="term" value="F:phosphorelay sensor kinase activity"/>
    <property type="evidence" value="ECO:0007669"/>
    <property type="project" value="InterPro"/>
</dbReference>
<gene>
    <name evidence="13" type="ORF">F9B85_05045</name>
</gene>
<dbReference type="Gene3D" id="1.10.287.130">
    <property type="match status" value="1"/>
</dbReference>
<evidence type="ECO:0000256" key="5">
    <source>
        <dbReference type="ARBA" id="ARBA00022679"/>
    </source>
</evidence>
<dbReference type="OrthoDB" id="9762826at2"/>
<evidence type="ECO:0000256" key="8">
    <source>
        <dbReference type="ARBA" id="ARBA00023136"/>
    </source>
</evidence>
<feature type="domain" description="Histidine kinase" evidence="11">
    <location>
        <begin position="305"/>
        <end position="530"/>
    </location>
</feature>
<dbReference type="InterPro" id="IPR036097">
    <property type="entry name" value="HisK_dim/P_sf"/>
</dbReference>
<keyword evidence="10" id="KW-1133">Transmembrane helix</keyword>
<evidence type="ECO:0000256" key="1">
    <source>
        <dbReference type="ARBA" id="ARBA00000085"/>
    </source>
</evidence>
<dbReference type="InterPro" id="IPR003661">
    <property type="entry name" value="HisK_dim/P_dom"/>
</dbReference>
<evidence type="ECO:0000259" key="12">
    <source>
        <dbReference type="PROSITE" id="PS50885"/>
    </source>
</evidence>
<dbReference type="InterPro" id="IPR003594">
    <property type="entry name" value="HATPase_dom"/>
</dbReference>
<keyword evidence="6" id="KW-0418">Kinase</keyword>
<dbReference type="FunFam" id="1.10.287.130:FF:000001">
    <property type="entry name" value="Two-component sensor histidine kinase"/>
    <property type="match status" value="1"/>
</dbReference>
<dbReference type="CDD" id="cd00075">
    <property type="entry name" value="HATPase"/>
    <property type="match status" value="1"/>
</dbReference>
<dbReference type="SUPFAM" id="SSF47384">
    <property type="entry name" value="Homodimeric domain of signal transducing histidine kinase"/>
    <property type="match status" value="1"/>
</dbReference>
<dbReference type="FunFam" id="3.30.565.10:FF:000006">
    <property type="entry name" value="Sensor histidine kinase WalK"/>
    <property type="match status" value="1"/>
</dbReference>
<dbReference type="Gene3D" id="6.10.340.10">
    <property type="match status" value="1"/>
</dbReference>
<comment type="catalytic activity">
    <reaction evidence="1">
        <text>ATP + protein L-histidine = ADP + protein N-phospho-L-histidine.</text>
        <dbReference type="EC" id="2.7.13.3"/>
    </reaction>
</comment>
<feature type="transmembrane region" description="Helical" evidence="10">
    <location>
        <begin position="7"/>
        <end position="30"/>
    </location>
</feature>
<organism evidence="13 14">
    <name type="scientific">Heliorestis acidaminivorans</name>
    <dbReference type="NCBI Taxonomy" id="553427"/>
    <lineage>
        <taxon>Bacteria</taxon>
        <taxon>Bacillati</taxon>
        <taxon>Bacillota</taxon>
        <taxon>Clostridia</taxon>
        <taxon>Eubacteriales</taxon>
        <taxon>Heliobacteriaceae</taxon>
        <taxon>Heliorestis</taxon>
    </lineage>
</organism>
<comment type="caution">
    <text evidence="13">The sequence shown here is derived from an EMBL/GenBank/DDBJ whole genome shotgun (WGS) entry which is preliminary data.</text>
</comment>
<dbReference type="AlphaFoldDB" id="A0A6I0ES11"/>
<evidence type="ECO:0000256" key="9">
    <source>
        <dbReference type="SAM" id="Coils"/>
    </source>
</evidence>
<comment type="subcellular location">
    <subcellularLocation>
        <location evidence="2">Membrane</location>
    </subcellularLocation>
</comment>
<dbReference type="PANTHER" id="PTHR43711">
    <property type="entry name" value="TWO-COMPONENT HISTIDINE KINASE"/>
    <property type="match status" value="1"/>
</dbReference>
<keyword evidence="7" id="KW-0902">Two-component regulatory system</keyword>
<evidence type="ECO:0000256" key="4">
    <source>
        <dbReference type="ARBA" id="ARBA00022553"/>
    </source>
</evidence>
<dbReference type="PROSITE" id="PS50109">
    <property type="entry name" value="HIS_KIN"/>
    <property type="match status" value="1"/>
</dbReference>
<evidence type="ECO:0000313" key="14">
    <source>
        <dbReference type="Proteomes" id="UP000468766"/>
    </source>
</evidence>
<evidence type="ECO:0000256" key="6">
    <source>
        <dbReference type="ARBA" id="ARBA00022777"/>
    </source>
</evidence>
<protein>
    <recommendedName>
        <fullName evidence="3">histidine kinase</fullName>
        <ecNumber evidence="3">2.7.13.3</ecNumber>
    </recommendedName>
</protein>
<dbReference type="Pfam" id="PF02518">
    <property type="entry name" value="HATPase_c"/>
    <property type="match status" value="1"/>
</dbReference>
<keyword evidence="8 10" id="KW-0472">Membrane</keyword>
<proteinExistence type="predicted"/>
<evidence type="ECO:0000256" key="10">
    <source>
        <dbReference type="SAM" id="Phobius"/>
    </source>
</evidence>
<dbReference type="Proteomes" id="UP000468766">
    <property type="component" value="Unassembled WGS sequence"/>
</dbReference>
<keyword evidence="4" id="KW-0597">Phosphoprotein</keyword>
<dbReference type="PRINTS" id="PR00344">
    <property type="entry name" value="BCTRLSENSOR"/>
</dbReference>
<keyword evidence="5" id="KW-0808">Transferase</keyword>
<feature type="transmembrane region" description="Helical" evidence="10">
    <location>
        <begin position="209"/>
        <end position="229"/>
    </location>
</feature>